<dbReference type="PANTHER" id="PTHR11496">
    <property type="entry name" value="ALCOHOL DEHYDROGENASE"/>
    <property type="match status" value="1"/>
</dbReference>
<gene>
    <name evidence="6" type="ORF">BAU07_01955</name>
</gene>
<dbReference type="STRING" id="463014.BAU07_01955"/>
<dbReference type="EMBL" id="CP016172">
    <property type="protein sequence ID" value="ANN76048.1"/>
    <property type="molecule type" value="Genomic_DNA"/>
</dbReference>
<feature type="domain" description="Alcohol dehydrogenase iron-type/glycerol dehydrogenase GldA" evidence="4">
    <location>
        <begin position="10"/>
        <end position="177"/>
    </location>
</feature>
<evidence type="ECO:0000313" key="6">
    <source>
        <dbReference type="EMBL" id="ANN76048.1"/>
    </source>
</evidence>
<dbReference type="SUPFAM" id="SSF56796">
    <property type="entry name" value="Dehydroquinate synthase-like"/>
    <property type="match status" value="1"/>
</dbReference>
<protein>
    <submittedName>
        <fullName evidence="6">Alcohol dehydrogenase</fullName>
    </submittedName>
</protein>
<dbReference type="GO" id="GO:0004022">
    <property type="term" value="F:alcohol dehydrogenase (NAD+) activity"/>
    <property type="evidence" value="ECO:0007669"/>
    <property type="project" value="TreeGrafter"/>
</dbReference>
<dbReference type="FunFam" id="3.40.50.1970:FF:000003">
    <property type="entry name" value="Alcohol dehydrogenase, iron-containing"/>
    <property type="match status" value="1"/>
</dbReference>
<dbReference type="Gene3D" id="3.40.50.1970">
    <property type="match status" value="1"/>
</dbReference>
<dbReference type="Pfam" id="PF25137">
    <property type="entry name" value="ADH_Fe_C"/>
    <property type="match status" value="1"/>
</dbReference>
<evidence type="ECO:0000259" key="5">
    <source>
        <dbReference type="Pfam" id="PF25137"/>
    </source>
</evidence>
<accession>A0A193G8R0</accession>
<feature type="domain" description="Fe-containing alcohol dehydrogenase-like C-terminal" evidence="5">
    <location>
        <begin position="188"/>
        <end position="390"/>
    </location>
</feature>
<comment type="similarity">
    <text evidence="2">Belongs to the iron-containing alcohol dehydrogenase family.</text>
</comment>
<dbReference type="KEGG" id="bfz:BAU07_01955"/>
<sequence length="406" mass="42112">MMQFGAMRSPRELIFGAGQRAALGAVAKRLGRRALVVTDQRLAADPDFQAMAADLERTGLAVRIESGTLPDVPVEATILAADAARDFAADVVIGVGGGSCLDMAKCMALLLSHGGRPQDYYGELKVPGPILPMIAVPTTAGTGSEVTPVAVLSDNERALKVGISSPYLIPTAAICDPELTLTCPSALTAIAGADALTHAIEALTATRRELTPGLTQDRVFIGKNALSDQFALTAISLLWQGLEAACTDGNNLAARSQVMQGATFAGLAFGVAGTAAAHAIQYPVGALTHTAHGAGVACLMPWVMEWNRPVIGAELAQMAAIMGLADSAAVIPAIAALFARIGIPSTLAQLGLDENQLEWVADQACGIERLIHNNPRPLDRDDMRKLLAASFSGAADTIEQGGMESK</sequence>
<dbReference type="InterPro" id="IPR039697">
    <property type="entry name" value="Alcohol_dehydrogenase_Fe"/>
</dbReference>
<dbReference type="Pfam" id="PF00465">
    <property type="entry name" value="Fe-ADH"/>
    <property type="match status" value="1"/>
</dbReference>
<evidence type="ECO:0000256" key="3">
    <source>
        <dbReference type="ARBA" id="ARBA00023002"/>
    </source>
</evidence>
<keyword evidence="3" id="KW-0560">Oxidoreductase</keyword>
<evidence type="ECO:0000256" key="2">
    <source>
        <dbReference type="ARBA" id="ARBA00007358"/>
    </source>
</evidence>
<dbReference type="OrthoDB" id="9815791at2"/>
<proteinExistence type="inferred from homology"/>
<organism evidence="6 7">
    <name type="scientific">Bordetella flabilis</name>
    <dbReference type="NCBI Taxonomy" id="463014"/>
    <lineage>
        <taxon>Bacteria</taxon>
        <taxon>Pseudomonadati</taxon>
        <taxon>Pseudomonadota</taxon>
        <taxon>Betaproteobacteria</taxon>
        <taxon>Burkholderiales</taxon>
        <taxon>Alcaligenaceae</taxon>
        <taxon>Bordetella</taxon>
    </lineage>
</organism>
<dbReference type="CDD" id="cd08191">
    <property type="entry name" value="Fe-ADH-like"/>
    <property type="match status" value="1"/>
</dbReference>
<evidence type="ECO:0000259" key="4">
    <source>
        <dbReference type="Pfam" id="PF00465"/>
    </source>
</evidence>
<dbReference type="Proteomes" id="UP000091926">
    <property type="component" value="Chromosome"/>
</dbReference>
<name>A0A193G8R0_9BORD</name>
<dbReference type="Gene3D" id="1.20.1090.10">
    <property type="entry name" value="Dehydroquinate synthase-like - alpha domain"/>
    <property type="match status" value="1"/>
</dbReference>
<dbReference type="PANTHER" id="PTHR11496:SF102">
    <property type="entry name" value="ALCOHOL DEHYDROGENASE 4"/>
    <property type="match status" value="1"/>
</dbReference>
<dbReference type="AlphaFoldDB" id="A0A193G8R0"/>
<evidence type="ECO:0000313" key="7">
    <source>
        <dbReference type="Proteomes" id="UP000091926"/>
    </source>
</evidence>
<reference evidence="6 7" key="1">
    <citation type="submission" date="2016-06" db="EMBL/GenBank/DDBJ databases">
        <title>Complete genome sequences of Bordetella bronchialis and Bordetella flabilis.</title>
        <authorList>
            <person name="LiPuma J.J."/>
            <person name="Spilker T."/>
        </authorList>
    </citation>
    <scope>NUCLEOTIDE SEQUENCE [LARGE SCALE GENOMIC DNA]</scope>
    <source>
        <strain evidence="6 7">AU10664</strain>
    </source>
</reference>
<comment type="cofactor">
    <cofactor evidence="1">
        <name>Fe cation</name>
        <dbReference type="ChEBI" id="CHEBI:24875"/>
    </cofactor>
</comment>
<dbReference type="GO" id="GO:0046872">
    <property type="term" value="F:metal ion binding"/>
    <property type="evidence" value="ECO:0007669"/>
    <property type="project" value="InterPro"/>
</dbReference>
<keyword evidence="7" id="KW-1185">Reference proteome</keyword>
<dbReference type="InterPro" id="IPR056798">
    <property type="entry name" value="ADH_Fe_C"/>
</dbReference>
<dbReference type="InterPro" id="IPR001670">
    <property type="entry name" value="ADH_Fe/GldA"/>
</dbReference>
<evidence type="ECO:0000256" key="1">
    <source>
        <dbReference type="ARBA" id="ARBA00001962"/>
    </source>
</evidence>